<dbReference type="Proteomes" id="UP000235943">
    <property type="component" value="Unassembled WGS sequence"/>
</dbReference>
<dbReference type="Pfam" id="PF05713">
    <property type="entry name" value="MobC"/>
    <property type="match status" value="1"/>
</dbReference>
<name>A0A2N8TMH9_9ACTN</name>
<reference evidence="3 4" key="1">
    <citation type="submission" date="2018-01" db="EMBL/GenBank/DDBJ databases">
        <title>Draft genome sequence of Streptomyces sp. 13K301.</title>
        <authorList>
            <person name="Sahin N."/>
            <person name="Saygin H."/>
            <person name="Ay H."/>
        </authorList>
    </citation>
    <scope>NUCLEOTIDE SEQUENCE [LARGE SCALE GENOMIC DNA]</scope>
    <source>
        <strain evidence="3 4">13K301</strain>
    </source>
</reference>
<sequence length="158" mass="16981">MGPSTDRGTTGEELAVAEPAADGEKRRVARRRTREAGGTRSNRFLVSYNDDELTIVRAAAEHDDTALAAWVSSAALAVAKETVVPVSADAKEVVQEVIRSRVQLSRIGNNLNQIARALNSDGTVTDDQLSAVLDAVAAAIKRQDSATLQLMRERQPRS</sequence>
<proteinExistence type="predicted"/>
<evidence type="ECO:0000313" key="4">
    <source>
        <dbReference type="Proteomes" id="UP000235943"/>
    </source>
</evidence>
<dbReference type="InterPro" id="IPR008687">
    <property type="entry name" value="MobC"/>
</dbReference>
<dbReference type="EMBL" id="POUC01000157">
    <property type="protein sequence ID" value="PNG20221.1"/>
    <property type="molecule type" value="Genomic_DNA"/>
</dbReference>
<dbReference type="OrthoDB" id="4318510at2"/>
<feature type="domain" description="Bacterial mobilisation" evidence="2">
    <location>
        <begin position="102"/>
        <end position="138"/>
    </location>
</feature>
<feature type="region of interest" description="Disordered" evidence="1">
    <location>
        <begin position="1"/>
        <end position="36"/>
    </location>
</feature>
<evidence type="ECO:0000256" key="1">
    <source>
        <dbReference type="SAM" id="MobiDB-lite"/>
    </source>
</evidence>
<dbReference type="AlphaFoldDB" id="A0A2N8TMH9"/>
<evidence type="ECO:0000313" key="3">
    <source>
        <dbReference type="EMBL" id="PNG20221.1"/>
    </source>
</evidence>
<gene>
    <name evidence="3" type="ORF">C1J00_21365</name>
</gene>
<protein>
    <recommendedName>
        <fullName evidence="2">Bacterial mobilisation domain-containing protein</fullName>
    </recommendedName>
</protein>
<comment type="caution">
    <text evidence="3">The sequence shown here is derived from an EMBL/GenBank/DDBJ whole genome shotgun (WGS) entry which is preliminary data.</text>
</comment>
<organism evidence="3 4">
    <name type="scientific">Streptomyces cahuitamycinicus</name>
    <dbReference type="NCBI Taxonomy" id="2070367"/>
    <lineage>
        <taxon>Bacteria</taxon>
        <taxon>Bacillati</taxon>
        <taxon>Actinomycetota</taxon>
        <taxon>Actinomycetes</taxon>
        <taxon>Kitasatosporales</taxon>
        <taxon>Streptomycetaceae</taxon>
        <taxon>Streptomyces</taxon>
    </lineage>
</organism>
<evidence type="ECO:0000259" key="2">
    <source>
        <dbReference type="Pfam" id="PF05713"/>
    </source>
</evidence>
<accession>A0A2N8TMH9</accession>
<keyword evidence="4" id="KW-1185">Reference proteome</keyword>